<accession>K0YK57</accession>
<dbReference type="PANTHER" id="PTHR35807">
    <property type="entry name" value="TRANSCRIPTIONAL REGULATOR REDD-RELATED"/>
    <property type="match status" value="1"/>
</dbReference>
<name>K0YK57_9ACTN</name>
<evidence type="ECO:0000313" key="2">
    <source>
        <dbReference type="EMBL" id="EJZ83573.1"/>
    </source>
</evidence>
<dbReference type="InParanoid" id="K0YK57"/>
<dbReference type="PATRIC" id="fig|742818.3.peg.1147"/>
<dbReference type="SUPFAM" id="SSF46894">
    <property type="entry name" value="C-terminal effector domain of the bipartite response regulators"/>
    <property type="match status" value="1"/>
</dbReference>
<dbReference type="InterPro" id="IPR011990">
    <property type="entry name" value="TPR-like_helical_dom_sf"/>
</dbReference>
<evidence type="ECO:0000313" key="3">
    <source>
        <dbReference type="Proteomes" id="UP000006069"/>
    </source>
</evidence>
<feature type="domain" description="Bacterial transcriptional activator" evidence="1">
    <location>
        <begin position="678"/>
        <end position="821"/>
    </location>
</feature>
<sequence>MKSFLANSACNGRPPKNLRTKKYRSRPKLVQKMMVERDVARFLVAPQGYGKTMLAFEYANVVSNFANTFWINCQSPCFLRDLDDGVVASTLSLLGGRGSLAVFEDVPFLGDGRAEAFSHDIDTLLSDGWEVLVTVTPVADSLSDLQKDRVCIASKDLLVDADEIDSAGNSGFGECDRVASFVWGTDSDVDALLQGMKTAGAPAELVLVEFVMLVLGEGSIEDVSFVVKGVKKDTLRLLEECYPHLGIDLIEERFKAHSAPIGKITKACHTLIGRIVEGATASSRDALVGRLADLLVRRGMWQRSCDLVAALCPRKKRALWIEVVQDDFVRAGYPACIQELFESSGLEGASLSSGMALAAAQRLHLLRDDTKAACFAARVLAGSDASAHQRIEAALLAEECAEGERRRKARSTLERGVCAGAVEEDSALYCAARARLLEGEDLEGAIGALEGCGDEFLRESSVLLEVVRAARLSRELESRSERKYGPDAPHRRANALVIRAIRLCEKEDEPTVYEALLREAVGFEAVGDASLSRRRKAERILSSLAAQREEAKAKRALSELPSNVVSFRTASTQVPLMHVRLFGGMEVRVGGEVVDEKAFQKHKATTLLAILVLHRGKEVPRSELLDVLWPDTSSDKSVNSFYSLWSLLRRALMDERGACPYLAKHQKSYMVDAHYVKSDVEEFESICRMLTFEEPEAGVWMEAFARLEEDFACGLLPSEASNAYIARLRERFRTRLADVYVTAADRLCDADEPRAALWFAQAALERFEKREDAFCALMRAQMSTGQRSLAMDTFFECKRFMKEDLGMDPSERIVRLHRRLLDEANGGSLVSA</sequence>
<dbReference type="Gene3D" id="1.10.10.10">
    <property type="entry name" value="Winged helix-like DNA-binding domain superfamily/Winged helix DNA-binding domain"/>
    <property type="match status" value="1"/>
</dbReference>
<keyword evidence="3" id="KW-1185">Reference proteome</keyword>
<dbReference type="InterPro" id="IPR005158">
    <property type="entry name" value="BTAD"/>
</dbReference>
<dbReference type="Proteomes" id="UP000006069">
    <property type="component" value="Unassembled WGS sequence"/>
</dbReference>
<dbReference type="AlphaFoldDB" id="K0YK57"/>
<reference evidence="2 3" key="1">
    <citation type="submission" date="2012-08" db="EMBL/GenBank/DDBJ databases">
        <title>The Genome Sequence of Slackia piriformis YIT 12062.</title>
        <authorList>
            <consortium name="The Broad Institute Genome Sequencing Platform"/>
            <person name="Earl A."/>
            <person name="Ward D."/>
            <person name="Feldgarden M."/>
            <person name="Gevers D."/>
            <person name="Morotomi M."/>
            <person name="Walker B."/>
            <person name="Young S.K."/>
            <person name="Zeng Q."/>
            <person name="Gargeya S."/>
            <person name="Fitzgerald M."/>
            <person name="Haas B."/>
            <person name="Abouelleil A."/>
            <person name="Alvarado L."/>
            <person name="Arachchi H.M."/>
            <person name="Berlin A.M."/>
            <person name="Chapman S.B."/>
            <person name="Goldberg J."/>
            <person name="Griggs A."/>
            <person name="Gujja S."/>
            <person name="Hansen M."/>
            <person name="Howarth C."/>
            <person name="Imamovic A."/>
            <person name="Larimer J."/>
            <person name="McCowen C."/>
            <person name="Montmayeur A."/>
            <person name="Murphy C."/>
            <person name="Neiman D."/>
            <person name="Pearson M."/>
            <person name="Priest M."/>
            <person name="Roberts A."/>
            <person name="Saif S."/>
            <person name="Shea T."/>
            <person name="Sisk P."/>
            <person name="Sykes S."/>
            <person name="Wortman J."/>
            <person name="Nusbaum C."/>
            <person name="Birren B."/>
        </authorList>
    </citation>
    <scope>NUCLEOTIDE SEQUENCE [LARGE SCALE GENOMIC DNA]</scope>
    <source>
        <strain evidence="2 3">YIT 12062</strain>
    </source>
</reference>
<dbReference type="InterPro" id="IPR016032">
    <property type="entry name" value="Sig_transdc_resp-reg_C-effctor"/>
</dbReference>
<dbReference type="GO" id="GO:0006355">
    <property type="term" value="P:regulation of DNA-templated transcription"/>
    <property type="evidence" value="ECO:0007669"/>
    <property type="project" value="InterPro"/>
</dbReference>
<dbReference type="RefSeq" id="WP_009139292.1">
    <property type="nucleotide sequence ID" value="NZ_JH815198.1"/>
</dbReference>
<dbReference type="HOGENOM" id="CLU_337994_0_0_11"/>
<proteinExistence type="predicted"/>
<dbReference type="EMBL" id="ADMD01000007">
    <property type="protein sequence ID" value="EJZ83573.1"/>
    <property type="molecule type" value="Genomic_DNA"/>
</dbReference>
<organism evidence="2 3">
    <name type="scientific">Slackia piriformis YIT 12062</name>
    <dbReference type="NCBI Taxonomy" id="742818"/>
    <lineage>
        <taxon>Bacteria</taxon>
        <taxon>Bacillati</taxon>
        <taxon>Actinomycetota</taxon>
        <taxon>Coriobacteriia</taxon>
        <taxon>Eggerthellales</taxon>
        <taxon>Eggerthellaceae</taxon>
        <taxon>Slackia</taxon>
    </lineage>
</organism>
<protein>
    <recommendedName>
        <fullName evidence="1">Bacterial transcriptional activator domain-containing protein</fullName>
    </recommendedName>
</protein>
<dbReference type="SUPFAM" id="SSF48452">
    <property type="entry name" value="TPR-like"/>
    <property type="match status" value="1"/>
</dbReference>
<gene>
    <name evidence="2" type="ORF">HMPREF9451_01087</name>
</gene>
<dbReference type="InterPro" id="IPR036388">
    <property type="entry name" value="WH-like_DNA-bd_sf"/>
</dbReference>
<dbReference type="InterPro" id="IPR051677">
    <property type="entry name" value="AfsR-DnrI-RedD_regulator"/>
</dbReference>
<dbReference type="SMART" id="SM01043">
    <property type="entry name" value="BTAD"/>
    <property type="match status" value="1"/>
</dbReference>
<dbReference type="GO" id="GO:0003677">
    <property type="term" value="F:DNA binding"/>
    <property type="evidence" value="ECO:0007669"/>
    <property type="project" value="InterPro"/>
</dbReference>
<evidence type="ECO:0000259" key="1">
    <source>
        <dbReference type="SMART" id="SM01043"/>
    </source>
</evidence>
<dbReference type="Gene3D" id="1.25.40.10">
    <property type="entry name" value="Tetratricopeptide repeat domain"/>
    <property type="match status" value="1"/>
</dbReference>
<dbReference type="eggNOG" id="COG3629">
    <property type="taxonomic scope" value="Bacteria"/>
</dbReference>
<comment type="caution">
    <text evidence="2">The sequence shown here is derived from an EMBL/GenBank/DDBJ whole genome shotgun (WGS) entry which is preliminary data.</text>
</comment>
<dbReference type="Pfam" id="PF03704">
    <property type="entry name" value="BTAD"/>
    <property type="match status" value="1"/>
</dbReference>